<dbReference type="EMBL" id="JAMXMC010000008">
    <property type="protein sequence ID" value="MCO5978069.1"/>
    <property type="molecule type" value="Genomic_DNA"/>
</dbReference>
<protein>
    <submittedName>
        <fullName evidence="6">AraC family transcriptional regulator</fullName>
    </submittedName>
</protein>
<evidence type="ECO:0000313" key="6">
    <source>
        <dbReference type="EMBL" id="MCO5978069.1"/>
    </source>
</evidence>
<evidence type="ECO:0000256" key="4">
    <source>
        <dbReference type="SAM" id="MobiDB-lite"/>
    </source>
</evidence>
<dbReference type="SUPFAM" id="SSF46689">
    <property type="entry name" value="Homeodomain-like"/>
    <property type="match status" value="1"/>
</dbReference>
<dbReference type="InterPro" id="IPR009057">
    <property type="entry name" value="Homeodomain-like_sf"/>
</dbReference>
<dbReference type="PANTHER" id="PTHR47894">
    <property type="entry name" value="HTH-TYPE TRANSCRIPTIONAL REGULATOR GADX"/>
    <property type="match status" value="1"/>
</dbReference>
<dbReference type="SMART" id="SM00342">
    <property type="entry name" value="HTH_ARAC"/>
    <property type="match status" value="1"/>
</dbReference>
<dbReference type="RefSeq" id="WP_252770671.1">
    <property type="nucleotide sequence ID" value="NZ_JAMXMC010000008.1"/>
</dbReference>
<dbReference type="InterPro" id="IPR032687">
    <property type="entry name" value="AraC-type_N"/>
</dbReference>
<keyword evidence="3" id="KW-0804">Transcription</keyword>
<dbReference type="Pfam" id="PF12833">
    <property type="entry name" value="HTH_18"/>
    <property type="match status" value="1"/>
</dbReference>
<evidence type="ECO:0000256" key="3">
    <source>
        <dbReference type="ARBA" id="ARBA00023163"/>
    </source>
</evidence>
<dbReference type="PROSITE" id="PS01124">
    <property type="entry name" value="HTH_ARAC_FAMILY_2"/>
    <property type="match status" value="1"/>
</dbReference>
<dbReference type="Gene3D" id="1.10.10.60">
    <property type="entry name" value="Homeodomain-like"/>
    <property type="match status" value="1"/>
</dbReference>
<keyword evidence="7" id="KW-1185">Reference proteome</keyword>
<keyword evidence="2" id="KW-0238">DNA-binding</keyword>
<organism evidence="6 7">
    <name type="scientific">Ideonella oryzae</name>
    <dbReference type="NCBI Taxonomy" id="2937441"/>
    <lineage>
        <taxon>Bacteria</taxon>
        <taxon>Pseudomonadati</taxon>
        <taxon>Pseudomonadota</taxon>
        <taxon>Betaproteobacteria</taxon>
        <taxon>Burkholderiales</taxon>
        <taxon>Sphaerotilaceae</taxon>
        <taxon>Ideonella</taxon>
    </lineage>
</organism>
<feature type="region of interest" description="Disordered" evidence="4">
    <location>
        <begin position="343"/>
        <end position="364"/>
    </location>
</feature>
<dbReference type="Pfam" id="PF12625">
    <property type="entry name" value="Arabinose_bd"/>
    <property type="match status" value="1"/>
</dbReference>
<proteinExistence type="predicted"/>
<feature type="domain" description="HTH araC/xylS-type" evidence="5">
    <location>
        <begin position="244"/>
        <end position="342"/>
    </location>
</feature>
<accession>A0ABT1BPC9</accession>
<evidence type="ECO:0000259" key="5">
    <source>
        <dbReference type="PROSITE" id="PS01124"/>
    </source>
</evidence>
<reference evidence="6 7" key="1">
    <citation type="submission" date="2022-06" db="EMBL/GenBank/DDBJ databases">
        <title>Ideonella sp. NS12-5 Genome sequencing and assembly.</title>
        <authorList>
            <person name="Jung Y."/>
        </authorList>
    </citation>
    <scope>NUCLEOTIDE SEQUENCE [LARGE SCALE GENOMIC DNA]</scope>
    <source>
        <strain evidence="6 7">NS12-5</strain>
    </source>
</reference>
<dbReference type="InterPro" id="IPR018060">
    <property type="entry name" value="HTH_AraC"/>
</dbReference>
<evidence type="ECO:0000313" key="7">
    <source>
        <dbReference type="Proteomes" id="UP001204851"/>
    </source>
</evidence>
<dbReference type="Proteomes" id="UP001204851">
    <property type="component" value="Unassembled WGS sequence"/>
</dbReference>
<name>A0ABT1BPC9_9BURK</name>
<dbReference type="PANTHER" id="PTHR47894:SF1">
    <property type="entry name" value="HTH-TYPE TRANSCRIPTIONAL REGULATOR VQSM"/>
    <property type="match status" value="1"/>
</dbReference>
<keyword evidence="1" id="KW-0805">Transcription regulation</keyword>
<gene>
    <name evidence="6" type="ORF">M0L44_15290</name>
</gene>
<sequence length="364" mass="39332">MSATARLPETDALVHPVYARMLRRLLEQASVETVPVLAAAGLDAQALGQDERPLSLETTRRLVVAAMAATGRPWLGLDLGGQTQVSMHGLIGYAALTASSLGDVLRVFARYSTVRNEALVWALEDDAGAEQTLLVGRECADWGPARGFYLDTVVAATLRLVEAALGELPDGLSVDWPLAAPPWSTQYQRFAPVRFRFGAPVLALRAEARVLTMACLGADPRAHATACRACEAELRALAERSLSRRVAGLLRSQPAGSYPSLTEMAALCELGPRTLMRRLAAEGRSFQALLDEARQARALWLLRHTRLPVEEVAAQLGLADTSNFSRVMRRWFGCTPGDLRRQTSAATDEAAQPGYTATPSSRTT</sequence>
<comment type="caution">
    <text evidence="6">The sequence shown here is derived from an EMBL/GenBank/DDBJ whole genome shotgun (WGS) entry which is preliminary data.</text>
</comment>
<evidence type="ECO:0000256" key="2">
    <source>
        <dbReference type="ARBA" id="ARBA00023125"/>
    </source>
</evidence>
<evidence type="ECO:0000256" key="1">
    <source>
        <dbReference type="ARBA" id="ARBA00023015"/>
    </source>
</evidence>
<feature type="compositionally biased region" description="Polar residues" evidence="4">
    <location>
        <begin position="355"/>
        <end position="364"/>
    </location>
</feature>